<dbReference type="EMBL" id="JACEIQ010000003">
    <property type="protein sequence ID" value="MBA4493643.1"/>
    <property type="molecule type" value="Genomic_DNA"/>
</dbReference>
<sequence length="230" mass="26988">MIVRRRGNRFILIKQHDHALISGEFAARLNQKIEPRAKTLYAISHHDVGWIELDQTILWNEQTNEPYSFNDYPLLPKLEAYTQGISRVEAHDPYAGFLCSKHFASFFTNVSDPAARRFHEQELARQDQLKKHFSEAEEQNSADNFRLLQFCDDLSLSLCLNEPQQNTHPWYADGIDYHGRKVKWVWEDEQSLRLVPNLFSTSFTFEIPYQVADSSRRLVSRNVFRCRVLA</sequence>
<dbReference type="InterPro" id="IPR024992">
    <property type="entry name" value="DUF3891"/>
</dbReference>
<dbReference type="Pfam" id="PF13030">
    <property type="entry name" value="DUF3891"/>
    <property type="match status" value="1"/>
</dbReference>
<proteinExistence type="predicted"/>
<evidence type="ECO:0000313" key="2">
    <source>
        <dbReference type="Proteomes" id="UP000535491"/>
    </source>
</evidence>
<name>A0A7W1WPD6_9BACL</name>
<accession>A0A7W1WPD6</accession>
<comment type="caution">
    <text evidence="1">The sequence shown here is derived from an EMBL/GenBank/DDBJ whole genome shotgun (WGS) entry which is preliminary data.</text>
</comment>
<reference evidence="1 2" key="1">
    <citation type="submission" date="2020-07" db="EMBL/GenBank/DDBJ databases">
        <authorList>
            <person name="Feng H."/>
        </authorList>
    </citation>
    <scope>NUCLEOTIDE SEQUENCE [LARGE SCALE GENOMIC DNA]</scope>
    <source>
        <strain evidence="2">s-10</strain>
    </source>
</reference>
<keyword evidence="2" id="KW-1185">Reference proteome</keyword>
<gene>
    <name evidence="1" type="ORF">H1191_04920</name>
</gene>
<evidence type="ECO:0000313" key="1">
    <source>
        <dbReference type="EMBL" id="MBA4493643.1"/>
    </source>
</evidence>
<protein>
    <submittedName>
        <fullName evidence="1">DUF3891 family protein</fullName>
    </submittedName>
</protein>
<dbReference type="AlphaFoldDB" id="A0A7W1WPD6"/>
<dbReference type="RefSeq" id="WP_181750882.1">
    <property type="nucleotide sequence ID" value="NZ_JACEIQ010000003.1"/>
</dbReference>
<dbReference type="Proteomes" id="UP000535491">
    <property type="component" value="Unassembled WGS sequence"/>
</dbReference>
<organism evidence="1 2">
    <name type="scientific">Paenactinomyces guangxiensis</name>
    <dbReference type="NCBI Taxonomy" id="1490290"/>
    <lineage>
        <taxon>Bacteria</taxon>
        <taxon>Bacillati</taxon>
        <taxon>Bacillota</taxon>
        <taxon>Bacilli</taxon>
        <taxon>Bacillales</taxon>
        <taxon>Thermoactinomycetaceae</taxon>
        <taxon>Paenactinomyces</taxon>
    </lineage>
</organism>